<organism evidence="2 3">
    <name type="scientific">Rhynchophorus ferrugineus</name>
    <name type="common">Red palm weevil</name>
    <name type="synonym">Curculio ferrugineus</name>
    <dbReference type="NCBI Taxonomy" id="354439"/>
    <lineage>
        <taxon>Eukaryota</taxon>
        <taxon>Metazoa</taxon>
        <taxon>Ecdysozoa</taxon>
        <taxon>Arthropoda</taxon>
        <taxon>Hexapoda</taxon>
        <taxon>Insecta</taxon>
        <taxon>Pterygota</taxon>
        <taxon>Neoptera</taxon>
        <taxon>Endopterygota</taxon>
        <taxon>Coleoptera</taxon>
        <taxon>Polyphaga</taxon>
        <taxon>Cucujiformia</taxon>
        <taxon>Curculionidae</taxon>
        <taxon>Dryophthorinae</taxon>
        <taxon>Rhynchophorus</taxon>
    </lineage>
</organism>
<feature type="chain" id="PRO_5032410862" evidence="1">
    <location>
        <begin position="17"/>
        <end position="89"/>
    </location>
</feature>
<comment type="caution">
    <text evidence="2">The sequence shown here is derived from an EMBL/GenBank/DDBJ whole genome shotgun (WGS) entry which is preliminary data.</text>
</comment>
<sequence>MFMLMLVCNLLMTVLAEDFKDLNTTELLKLAIDISQIVPINPRSSDVQFYLLDDIETEPRLINSSSYGQVNLEKPMKMVIHGWLENHKR</sequence>
<dbReference type="AlphaFoldDB" id="A0A834HYT1"/>
<keyword evidence="1" id="KW-0732">Signal</keyword>
<evidence type="ECO:0000313" key="2">
    <source>
        <dbReference type="EMBL" id="KAF7271115.1"/>
    </source>
</evidence>
<evidence type="ECO:0000256" key="1">
    <source>
        <dbReference type="SAM" id="SignalP"/>
    </source>
</evidence>
<dbReference type="EMBL" id="JAACXV010014017">
    <property type="protein sequence ID" value="KAF7271115.1"/>
    <property type="molecule type" value="Genomic_DNA"/>
</dbReference>
<evidence type="ECO:0000313" key="3">
    <source>
        <dbReference type="Proteomes" id="UP000625711"/>
    </source>
</evidence>
<feature type="signal peptide" evidence="1">
    <location>
        <begin position="1"/>
        <end position="16"/>
    </location>
</feature>
<gene>
    <name evidence="2" type="ORF">GWI33_015975</name>
</gene>
<proteinExistence type="predicted"/>
<keyword evidence="3" id="KW-1185">Reference proteome</keyword>
<protein>
    <submittedName>
        <fullName evidence="2">Uncharacterized protein</fullName>
    </submittedName>
</protein>
<reference evidence="2" key="1">
    <citation type="submission" date="2020-08" db="EMBL/GenBank/DDBJ databases">
        <title>Genome sequencing and assembly of the red palm weevil Rhynchophorus ferrugineus.</title>
        <authorList>
            <person name="Dias G.B."/>
            <person name="Bergman C.M."/>
            <person name="Manee M."/>
        </authorList>
    </citation>
    <scope>NUCLEOTIDE SEQUENCE</scope>
    <source>
        <strain evidence="2">AA-2017</strain>
        <tissue evidence="2">Whole larva</tissue>
    </source>
</reference>
<dbReference type="Proteomes" id="UP000625711">
    <property type="component" value="Unassembled WGS sequence"/>
</dbReference>
<accession>A0A834HYT1</accession>
<name>A0A834HYT1_RHYFE</name>